<dbReference type="AlphaFoldDB" id="K1RRG6"/>
<evidence type="ECO:0000313" key="6">
    <source>
        <dbReference type="EMBL" id="EKC51237.1"/>
    </source>
</evidence>
<evidence type="ECO:0000256" key="4">
    <source>
        <dbReference type="ARBA" id="ARBA00023014"/>
    </source>
</evidence>
<dbReference type="CDD" id="cd01335">
    <property type="entry name" value="Radical_SAM"/>
    <property type="match status" value="1"/>
</dbReference>
<reference evidence="6" key="1">
    <citation type="journal article" date="2013" name="Environ. Microbiol.">
        <title>Microbiota from the distal guts of lean and obese adolescents exhibit partial functional redundancy besides clear differences in community structure.</title>
        <authorList>
            <person name="Ferrer M."/>
            <person name="Ruiz A."/>
            <person name="Lanza F."/>
            <person name="Haange S.B."/>
            <person name="Oberbach A."/>
            <person name="Till H."/>
            <person name="Bargiela R."/>
            <person name="Campoy C."/>
            <person name="Segura M.T."/>
            <person name="Richter M."/>
            <person name="von Bergen M."/>
            <person name="Seifert J."/>
            <person name="Suarez A."/>
        </authorList>
    </citation>
    <scope>NUCLEOTIDE SEQUENCE</scope>
</reference>
<dbReference type="Pfam" id="PF04055">
    <property type="entry name" value="Radical_SAM"/>
    <property type="match status" value="1"/>
</dbReference>
<dbReference type="GO" id="GO:0003824">
    <property type="term" value="F:catalytic activity"/>
    <property type="evidence" value="ECO:0007669"/>
    <property type="project" value="InterPro"/>
</dbReference>
<evidence type="ECO:0000256" key="1">
    <source>
        <dbReference type="ARBA" id="ARBA00022691"/>
    </source>
</evidence>
<protein>
    <submittedName>
        <fullName evidence="6">Radical SAM domain protein</fullName>
    </submittedName>
</protein>
<dbReference type="InterPro" id="IPR013785">
    <property type="entry name" value="Aldolase_TIM"/>
</dbReference>
<dbReference type="EMBL" id="AJWZ01009467">
    <property type="protein sequence ID" value="EKC51237.1"/>
    <property type="molecule type" value="Genomic_DNA"/>
</dbReference>
<dbReference type="InterPro" id="IPR058240">
    <property type="entry name" value="rSAM_sf"/>
</dbReference>
<name>K1RRG6_9ZZZZ</name>
<sequence>MLYEGIWDFLEILKKEQKSIFGLLGNPFHLNYDVVKKLEDLGCINFQMSLDGLREIHDYIRKPGSFDATLDALKYFEGSKIKTAIMTTVSKTNIAEIPELVDIVVKYKVSNFGFARYCPNPGDFDLMVSPEEYRAFLDKMWEKYMQYQECDTRFALKDHLWKLYLYEKGLFKPDEIDNPNDLILDGCHCGITHITTLADGTVYACRRSETPVGKVPEQSF</sequence>
<dbReference type="GO" id="GO:0051536">
    <property type="term" value="F:iron-sulfur cluster binding"/>
    <property type="evidence" value="ECO:0007669"/>
    <property type="project" value="UniProtKB-KW"/>
</dbReference>
<comment type="caution">
    <text evidence="6">The sequence shown here is derived from an EMBL/GenBank/DDBJ whole genome shotgun (WGS) entry which is preliminary data.</text>
</comment>
<dbReference type="PANTHER" id="PTHR11228">
    <property type="entry name" value="RADICAL SAM DOMAIN PROTEIN"/>
    <property type="match status" value="1"/>
</dbReference>
<organism evidence="6">
    <name type="scientific">human gut metagenome</name>
    <dbReference type="NCBI Taxonomy" id="408170"/>
    <lineage>
        <taxon>unclassified sequences</taxon>
        <taxon>metagenomes</taxon>
        <taxon>organismal metagenomes</taxon>
    </lineage>
</organism>
<proteinExistence type="predicted"/>
<feature type="non-terminal residue" evidence="6">
    <location>
        <position position="220"/>
    </location>
</feature>
<dbReference type="GO" id="GO:0046872">
    <property type="term" value="F:metal ion binding"/>
    <property type="evidence" value="ECO:0007669"/>
    <property type="project" value="UniProtKB-KW"/>
</dbReference>
<evidence type="ECO:0000256" key="2">
    <source>
        <dbReference type="ARBA" id="ARBA00022723"/>
    </source>
</evidence>
<dbReference type="InterPro" id="IPR050377">
    <property type="entry name" value="Radical_SAM_PqqE_MftC-like"/>
</dbReference>
<dbReference type="SUPFAM" id="SSF102114">
    <property type="entry name" value="Radical SAM enzymes"/>
    <property type="match status" value="1"/>
</dbReference>
<evidence type="ECO:0000259" key="5">
    <source>
        <dbReference type="Pfam" id="PF04055"/>
    </source>
</evidence>
<keyword evidence="3" id="KW-0408">Iron</keyword>
<accession>K1RRG6</accession>
<feature type="domain" description="Radical SAM core" evidence="5">
    <location>
        <begin position="3"/>
        <end position="102"/>
    </location>
</feature>
<gene>
    <name evidence="6" type="ORF">OBE_13706</name>
</gene>
<keyword evidence="1" id="KW-0949">S-adenosyl-L-methionine</keyword>
<evidence type="ECO:0000256" key="3">
    <source>
        <dbReference type="ARBA" id="ARBA00023004"/>
    </source>
</evidence>
<dbReference type="PANTHER" id="PTHR11228:SF7">
    <property type="entry name" value="PQQA PEPTIDE CYCLASE"/>
    <property type="match status" value="1"/>
</dbReference>
<keyword evidence="4" id="KW-0411">Iron-sulfur</keyword>
<keyword evidence="2" id="KW-0479">Metal-binding</keyword>
<dbReference type="Gene3D" id="3.20.20.70">
    <property type="entry name" value="Aldolase class I"/>
    <property type="match status" value="1"/>
</dbReference>
<dbReference type="InterPro" id="IPR007197">
    <property type="entry name" value="rSAM"/>
</dbReference>